<evidence type="ECO:0000313" key="1">
    <source>
        <dbReference type="EMBL" id="KFD63495.1"/>
    </source>
</evidence>
<sequence length="111" mass="12829">MAKSTLLKLDVFLKKFTPAKLSIVSSQARKEVHEIVTIALHWNLDYRNYYNWEDKELRTVTAGKREAHLLVRRHRAVAGGNKKFDSKDLAEEFAAINCGIWTLVKMDANRK</sequence>
<accession>A0A085N1Z9</accession>
<organism evidence="1">
    <name type="scientific">Trichuris suis</name>
    <name type="common">pig whipworm</name>
    <dbReference type="NCBI Taxonomy" id="68888"/>
    <lineage>
        <taxon>Eukaryota</taxon>
        <taxon>Metazoa</taxon>
        <taxon>Ecdysozoa</taxon>
        <taxon>Nematoda</taxon>
        <taxon>Enoplea</taxon>
        <taxon>Dorylaimia</taxon>
        <taxon>Trichinellida</taxon>
        <taxon>Trichuridae</taxon>
        <taxon>Trichuris</taxon>
    </lineage>
</organism>
<dbReference type="AlphaFoldDB" id="A0A085N1Z9"/>
<dbReference type="EMBL" id="KL367572">
    <property type="protein sequence ID" value="KFD63495.1"/>
    <property type="molecule type" value="Genomic_DNA"/>
</dbReference>
<dbReference type="Proteomes" id="UP000030758">
    <property type="component" value="Unassembled WGS sequence"/>
</dbReference>
<protein>
    <submittedName>
        <fullName evidence="1">Uncharacterized protein</fullName>
    </submittedName>
</protein>
<name>A0A085N1Z9_9BILA</name>
<proteinExistence type="predicted"/>
<gene>
    <name evidence="1" type="ORF">M514_24304</name>
</gene>
<reference evidence="1" key="1">
    <citation type="journal article" date="2014" name="Nat. Genet.">
        <title>Genome and transcriptome of the porcine whipworm Trichuris suis.</title>
        <authorList>
            <person name="Jex A.R."/>
            <person name="Nejsum P."/>
            <person name="Schwarz E.M."/>
            <person name="Hu L."/>
            <person name="Young N.D."/>
            <person name="Hall R.S."/>
            <person name="Korhonen P.K."/>
            <person name="Liao S."/>
            <person name="Thamsborg S."/>
            <person name="Xia J."/>
            <person name="Xu P."/>
            <person name="Wang S."/>
            <person name="Scheerlinck J.P."/>
            <person name="Hofmann A."/>
            <person name="Sternberg P.W."/>
            <person name="Wang J."/>
            <person name="Gasser R.B."/>
        </authorList>
    </citation>
    <scope>NUCLEOTIDE SEQUENCE [LARGE SCALE GENOMIC DNA]</scope>
    <source>
        <strain evidence="1">DCEP-RM93F</strain>
    </source>
</reference>